<dbReference type="PANTHER" id="PTHR30212:SF2">
    <property type="entry name" value="PROTEIN YIIM"/>
    <property type="match status" value="1"/>
</dbReference>
<dbReference type="OrthoDB" id="9786134at2"/>
<dbReference type="InterPro" id="IPR005302">
    <property type="entry name" value="MoCF_Sase_C"/>
</dbReference>
<dbReference type="GO" id="GO:0030170">
    <property type="term" value="F:pyridoxal phosphate binding"/>
    <property type="evidence" value="ECO:0007669"/>
    <property type="project" value="InterPro"/>
</dbReference>
<dbReference type="PANTHER" id="PTHR30212">
    <property type="entry name" value="PROTEIN YIIM"/>
    <property type="match status" value="1"/>
</dbReference>
<dbReference type="Gene3D" id="2.40.33.20">
    <property type="entry name" value="PK beta-barrel domain-like"/>
    <property type="match status" value="1"/>
</dbReference>
<accession>A0A4U0EX02</accession>
<dbReference type="Pfam" id="PF03473">
    <property type="entry name" value="MOSC"/>
    <property type="match status" value="1"/>
</dbReference>
<dbReference type="EMBL" id="SUPL01000003">
    <property type="protein sequence ID" value="TJY36338.1"/>
    <property type="molecule type" value="Genomic_DNA"/>
</dbReference>
<protein>
    <submittedName>
        <fullName evidence="2">MOSC domain-containing protein</fullName>
    </submittedName>
</protein>
<dbReference type="InterPro" id="IPR052353">
    <property type="entry name" value="Benzoxazolinone_Detox_Enz"/>
</dbReference>
<name>A0A4U0EX02_9FLAO</name>
<feature type="domain" description="MOSC" evidence="1">
    <location>
        <begin position="28"/>
        <end position="163"/>
    </location>
</feature>
<organism evidence="2 3">
    <name type="scientific">Pontimicrobium aquaticum</name>
    <dbReference type="NCBI Taxonomy" id="2565367"/>
    <lineage>
        <taxon>Bacteria</taxon>
        <taxon>Pseudomonadati</taxon>
        <taxon>Bacteroidota</taxon>
        <taxon>Flavobacteriia</taxon>
        <taxon>Flavobacteriales</taxon>
        <taxon>Flavobacteriaceae</taxon>
        <taxon>Pontimicrobium</taxon>
    </lineage>
</organism>
<comment type="caution">
    <text evidence="2">The sequence shown here is derived from an EMBL/GenBank/DDBJ whole genome shotgun (WGS) entry which is preliminary data.</text>
</comment>
<proteinExistence type="predicted"/>
<dbReference type="SUPFAM" id="SSF50800">
    <property type="entry name" value="PK beta-barrel domain-like"/>
    <property type="match status" value="1"/>
</dbReference>
<dbReference type="InterPro" id="IPR011037">
    <property type="entry name" value="Pyrv_Knase-like_insert_dom_sf"/>
</dbReference>
<gene>
    <name evidence="2" type="ORF">E5167_06640</name>
</gene>
<evidence type="ECO:0000313" key="2">
    <source>
        <dbReference type="EMBL" id="TJY36338.1"/>
    </source>
</evidence>
<sequence length="211" mass="24284">MKVLSTNIAKPGFVTINGKRQRTGIHKKPTTQPIYLEKDNVKGDEVTNRKVHGGEYKACYLFSADHYLYWKNLYPKLDWHYGMLGENLTVEGLDETQLYVGDVYKVGEALIEITQPREPCTTFAAKMGTPDIMEQFIAHGKPGTYTRVIQEGHVTVGDTFELVKRQEKSITIAQLFKLLFDRQKNQEHLSIATKHNSLPEKKRKELKRFLK</sequence>
<dbReference type="PROSITE" id="PS51340">
    <property type="entry name" value="MOSC"/>
    <property type="match status" value="1"/>
</dbReference>
<dbReference type="AlphaFoldDB" id="A0A4U0EX02"/>
<reference evidence="2 3" key="1">
    <citation type="submission" date="2019-04" db="EMBL/GenBank/DDBJ databases">
        <title>Lacinutrix sp. nov., isolated from marine water.</title>
        <authorList>
            <person name="Kim W."/>
        </authorList>
    </citation>
    <scope>NUCLEOTIDE SEQUENCE [LARGE SCALE GENOMIC DNA]</scope>
    <source>
        <strain evidence="2 3">CAU 1491</strain>
    </source>
</reference>
<dbReference type="GO" id="GO:0003824">
    <property type="term" value="F:catalytic activity"/>
    <property type="evidence" value="ECO:0007669"/>
    <property type="project" value="InterPro"/>
</dbReference>
<evidence type="ECO:0000259" key="1">
    <source>
        <dbReference type="PROSITE" id="PS51340"/>
    </source>
</evidence>
<keyword evidence="3" id="KW-1185">Reference proteome</keyword>
<dbReference type="Proteomes" id="UP000307657">
    <property type="component" value="Unassembled WGS sequence"/>
</dbReference>
<dbReference type="RefSeq" id="WP_136842369.1">
    <property type="nucleotide sequence ID" value="NZ_SUPL01000003.1"/>
</dbReference>
<evidence type="ECO:0000313" key="3">
    <source>
        <dbReference type="Proteomes" id="UP000307657"/>
    </source>
</evidence>
<dbReference type="GO" id="GO:0030151">
    <property type="term" value="F:molybdenum ion binding"/>
    <property type="evidence" value="ECO:0007669"/>
    <property type="project" value="InterPro"/>
</dbReference>